<dbReference type="KEGG" id="cyt:cce_1492"/>
<reference evidence="1 2" key="1">
    <citation type="journal article" date="2008" name="Proc. Natl. Acad. Sci. U.S.A.">
        <title>The genome of Cyanothece 51142, a unicellular diazotrophic cyanobacterium important in the marine nitrogen cycle.</title>
        <authorList>
            <person name="Welsh E.A."/>
            <person name="Liberton M."/>
            <person name="Stoeckel J."/>
            <person name="Loh T."/>
            <person name="Elvitigala T."/>
            <person name="Wang C."/>
            <person name="Wollam A."/>
            <person name="Fulton R.S."/>
            <person name="Clifton S.W."/>
            <person name="Jacobs J.M."/>
            <person name="Aurora R."/>
            <person name="Ghosh B.K."/>
            <person name="Sherman L.A."/>
            <person name="Smith R.D."/>
            <person name="Wilson R.K."/>
            <person name="Pakrasi H.B."/>
        </authorList>
    </citation>
    <scope>NUCLEOTIDE SEQUENCE [LARGE SCALE GENOMIC DNA]</scope>
    <source>
        <strain evidence="2">ATCC 51142 / BH68</strain>
    </source>
</reference>
<gene>
    <name evidence="1" type="ordered locus">cce_1492</name>
</gene>
<organism evidence="1 2">
    <name type="scientific">Crocosphaera subtropica (strain ATCC 51142 / BH68)</name>
    <name type="common">Cyanothece sp. (strain ATCC 51142)</name>
    <dbReference type="NCBI Taxonomy" id="43989"/>
    <lineage>
        <taxon>Bacteria</taxon>
        <taxon>Bacillati</taxon>
        <taxon>Cyanobacteriota</taxon>
        <taxon>Cyanophyceae</taxon>
        <taxon>Oscillatoriophycideae</taxon>
        <taxon>Chroococcales</taxon>
        <taxon>Aphanothecaceae</taxon>
        <taxon>Crocosphaera</taxon>
        <taxon>Crocosphaera subtropica</taxon>
    </lineage>
</organism>
<dbReference type="STRING" id="43989.cce_1492"/>
<dbReference type="eggNOG" id="COG0639">
    <property type="taxonomic scope" value="Bacteria"/>
</dbReference>
<evidence type="ECO:0008006" key="3">
    <source>
        <dbReference type="Google" id="ProtNLM"/>
    </source>
</evidence>
<evidence type="ECO:0000313" key="2">
    <source>
        <dbReference type="Proteomes" id="UP000001203"/>
    </source>
</evidence>
<proteinExistence type="predicted"/>
<accession>B1WX98</accession>
<dbReference type="SUPFAM" id="SSF56300">
    <property type="entry name" value="Metallo-dependent phosphatases"/>
    <property type="match status" value="1"/>
</dbReference>
<dbReference type="Proteomes" id="UP000001203">
    <property type="component" value="Chromosome circular"/>
</dbReference>
<dbReference type="Gene3D" id="3.60.21.10">
    <property type="match status" value="1"/>
</dbReference>
<keyword evidence="2" id="KW-1185">Reference proteome</keyword>
<dbReference type="OrthoDB" id="483014at2"/>
<dbReference type="AlphaFoldDB" id="B1WX98"/>
<dbReference type="InterPro" id="IPR029052">
    <property type="entry name" value="Metallo-depent_PP-like"/>
</dbReference>
<dbReference type="HOGENOM" id="CLU_1183069_0_0_3"/>
<name>B1WX98_CROS5</name>
<evidence type="ECO:0000313" key="1">
    <source>
        <dbReference type="EMBL" id="ACB50842.1"/>
    </source>
</evidence>
<dbReference type="EMBL" id="CP000806">
    <property type="protein sequence ID" value="ACB50842.1"/>
    <property type="molecule type" value="Genomic_DNA"/>
</dbReference>
<protein>
    <recommendedName>
        <fullName evidence="3">Calcineurin-like phosphoesterase domain-containing protein</fullName>
    </recommendedName>
</protein>
<dbReference type="RefSeq" id="WP_009544299.1">
    <property type="nucleotide sequence ID" value="NC_010546.1"/>
</dbReference>
<sequence>MWAILTGIEGNLTAYEAVIQDIQEQTVPVEELYILGDLVGIHPETEQLVHRIRNPRSDELFPQVCRGWWEEQCLILHGLGATAEPTELLEQYGVDTAKQLWDKVSRDTIQWLRNLDFGFVELDCLLIHGSSVSVSEELTPKTSPWQLLDRLQRMGVNSLFCGRSGQTFDYQLQEAAITTSVTTLDSQHPSQTIETTQRRIIGVGNVGRTPHQAIYTLYNPYSNALKFRTVAY</sequence>